<organism evidence="1 2">
    <name type="scientific">Yoonia sediminilitoris</name>
    <dbReference type="NCBI Taxonomy" id="1286148"/>
    <lineage>
        <taxon>Bacteria</taxon>
        <taxon>Pseudomonadati</taxon>
        <taxon>Pseudomonadota</taxon>
        <taxon>Alphaproteobacteria</taxon>
        <taxon>Rhodobacterales</taxon>
        <taxon>Paracoccaceae</taxon>
        <taxon>Yoonia</taxon>
    </lineage>
</organism>
<sequence>MSNTPHELADEFPEHVERMHELRASDAHFAKLFDAYHTTNRAVHRAETDVEPTSDEHLVTLRKERMALKDQIYAQLSKAAAQ</sequence>
<dbReference type="Proteomes" id="UP000244523">
    <property type="component" value="Unassembled WGS sequence"/>
</dbReference>
<evidence type="ECO:0000313" key="2">
    <source>
        <dbReference type="Proteomes" id="UP000244523"/>
    </source>
</evidence>
<evidence type="ECO:0008006" key="3">
    <source>
        <dbReference type="Google" id="ProtNLM"/>
    </source>
</evidence>
<dbReference type="Pfam" id="PF04325">
    <property type="entry name" value="DUF465"/>
    <property type="match status" value="1"/>
</dbReference>
<comment type="caution">
    <text evidence="1">The sequence shown here is derived from an EMBL/GenBank/DDBJ whole genome shotgun (WGS) entry which is preliminary data.</text>
</comment>
<dbReference type="InterPro" id="IPR007420">
    <property type="entry name" value="DUF465"/>
</dbReference>
<dbReference type="EMBL" id="QBUD01000004">
    <property type="protein sequence ID" value="PUB15416.1"/>
    <property type="molecule type" value="Genomic_DNA"/>
</dbReference>
<dbReference type="RefSeq" id="WP_108386112.1">
    <property type="nucleotide sequence ID" value="NZ_QBUD01000004.1"/>
</dbReference>
<dbReference type="OrthoDB" id="1263265at2"/>
<name>A0A2T6KI55_9RHOB</name>
<proteinExistence type="predicted"/>
<dbReference type="Gene3D" id="6.10.280.50">
    <property type="match status" value="1"/>
</dbReference>
<reference evidence="1 2" key="1">
    <citation type="submission" date="2018-04" db="EMBL/GenBank/DDBJ databases">
        <title>Genomic Encyclopedia of Archaeal and Bacterial Type Strains, Phase II (KMG-II): from individual species to whole genera.</title>
        <authorList>
            <person name="Goeker M."/>
        </authorList>
    </citation>
    <scope>NUCLEOTIDE SEQUENCE [LARGE SCALE GENOMIC DNA]</scope>
    <source>
        <strain evidence="1 2">DSM 29955</strain>
    </source>
</reference>
<dbReference type="AlphaFoldDB" id="A0A2T6KI55"/>
<keyword evidence="2" id="KW-1185">Reference proteome</keyword>
<gene>
    <name evidence="1" type="ORF">C8N45_10436</name>
</gene>
<accession>A0A2T6KI55</accession>
<dbReference type="InterPro" id="IPR038444">
    <property type="entry name" value="DUF465_sf"/>
</dbReference>
<evidence type="ECO:0000313" key="1">
    <source>
        <dbReference type="EMBL" id="PUB15416.1"/>
    </source>
</evidence>
<protein>
    <recommendedName>
        <fullName evidence="3">DUF465 domain-containing protein</fullName>
    </recommendedName>
</protein>